<evidence type="ECO:0000256" key="6">
    <source>
        <dbReference type="ARBA" id="ARBA00022833"/>
    </source>
</evidence>
<dbReference type="PROSITE" id="PS00546">
    <property type="entry name" value="CYSTEINE_SWITCH"/>
    <property type="match status" value="1"/>
</dbReference>
<keyword evidence="5" id="KW-0378">Hydrolase</keyword>
<dbReference type="AlphaFoldDB" id="A0A7J7LDL7"/>
<evidence type="ECO:0000256" key="4">
    <source>
        <dbReference type="ARBA" id="ARBA00022729"/>
    </source>
</evidence>
<dbReference type="Proteomes" id="UP000541444">
    <property type="component" value="Unassembled WGS sequence"/>
</dbReference>
<comment type="caution">
    <text evidence="10">The sequence shown here is derived from an EMBL/GenBank/DDBJ whole genome shotgun (WGS) entry which is preliminary data.</text>
</comment>
<keyword evidence="8" id="KW-0865">Zymogen</keyword>
<dbReference type="GO" id="GO:0031012">
    <property type="term" value="C:extracellular matrix"/>
    <property type="evidence" value="ECO:0007669"/>
    <property type="project" value="InterPro"/>
</dbReference>
<evidence type="ECO:0000256" key="8">
    <source>
        <dbReference type="ARBA" id="ARBA00023145"/>
    </source>
</evidence>
<reference evidence="10 11" key="1">
    <citation type="journal article" date="2020" name="IScience">
        <title>Genome Sequencing of the Endangered Kingdonia uniflora (Circaeasteraceae, Ranunculales) Reveals Potential Mechanisms of Evolutionary Specialization.</title>
        <authorList>
            <person name="Sun Y."/>
            <person name="Deng T."/>
            <person name="Zhang A."/>
            <person name="Moore M.J."/>
            <person name="Landis J.B."/>
            <person name="Lin N."/>
            <person name="Zhang H."/>
            <person name="Zhang X."/>
            <person name="Huang J."/>
            <person name="Zhang X."/>
            <person name="Sun H."/>
            <person name="Wang H."/>
        </authorList>
    </citation>
    <scope>NUCLEOTIDE SEQUENCE [LARGE SCALE GENOMIC DNA]</scope>
    <source>
        <strain evidence="10">TB1705</strain>
        <tissue evidence="10">Leaf</tissue>
    </source>
</reference>
<dbReference type="GO" id="GO:0008270">
    <property type="term" value="F:zinc ion binding"/>
    <property type="evidence" value="ECO:0007669"/>
    <property type="project" value="InterPro"/>
</dbReference>
<dbReference type="InterPro" id="IPR021158">
    <property type="entry name" value="Pept_M10A_Zn_BS"/>
</dbReference>
<dbReference type="EMBL" id="JACGCM010002358">
    <property type="protein sequence ID" value="KAF6140614.1"/>
    <property type="molecule type" value="Genomic_DNA"/>
</dbReference>
<keyword evidence="2" id="KW-0645">Protease</keyword>
<keyword evidence="6" id="KW-0862">Zinc</keyword>
<dbReference type="GO" id="GO:0004222">
    <property type="term" value="F:metalloendopeptidase activity"/>
    <property type="evidence" value="ECO:0007669"/>
    <property type="project" value="InterPro"/>
</dbReference>
<accession>A0A7J7LDL7</accession>
<name>A0A7J7LDL7_9MAGN</name>
<organism evidence="10 11">
    <name type="scientific">Kingdonia uniflora</name>
    <dbReference type="NCBI Taxonomy" id="39325"/>
    <lineage>
        <taxon>Eukaryota</taxon>
        <taxon>Viridiplantae</taxon>
        <taxon>Streptophyta</taxon>
        <taxon>Embryophyta</taxon>
        <taxon>Tracheophyta</taxon>
        <taxon>Spermatophyta</taxon>
        <taxon>Magnoliopsida</taxon>
        <taxon>Ranunculales</taxon>
        <taxon>Circaeasteraceae</taxon>
        <taxon>Kingdonia</taxon>
    </lineage>
</organism>
<evidence type="ECO:0000313" key="10">
    <source>
        <dbReference type="EMBL" id="KAF6140614.1"/>
    </source>
</evidence>
<evidence type="ECO:0000256" key="3">
    <source>
        <dbReference type="ARBA" id="ARBA00022723"/>
    </source>
</evidence>
<evidence type="ECO:0000256" key="2">
    <source>
        <dbReference type="ARBA" id="ARBA00022670"/>
    </source>
</evidence>
<keyword evidence="11" id="KW-1185">Reference proteome</keyword>
<evidence type="ECO:0000313" key="11">
    <source>
        <dbReference type="Proteomes" id="UP000541444"/>
    </source>
</evidence>
<evidence type="ECO:0000256" key="9">
    <source>
        <dbReference type="SAM" id="MobiDB-lite"/>
    </source>
</evidence>
<gene>
    <name evidence="10" type="ORF">GIB67_013907</name>
</gene>
<proteinExistence type="predicted"/>
<comment type="cofactor">
    <cofactor evidence="1">
        <name>Zn(2+)</name>
        <dbReference type="ChEBI" id="CHEBI:29105"/>
    </cofactor>
</comment>
<evidence type="ECO:0000256" key="7">
    <source>
        <dbReference type="ARBA" id="ARBA00023049"/>
    </source>
</evidence>
<keyword evidence="3" id="KW-0479">Metal-binding</keyword>
<keyword evidence="4" id="KW-0732">Signal</keyword>
<evidence type="ECO:0000256" key="5">
    <source>
        <dbReference type="ARBA" id="ARBA00022801"/>
    </source>
</evidence>
<feature type="region of interest" description="Disordered" evidence="9">
    <location>
        <begin position="1"/>
        <end position="22"/>
    </location>
</feature>
<protein>
    <submittedName>
        <fullName evidence="10">Uncharacterized protein</fullName>
    </submittedName>
</protein>
<dbReference type="GO" id="GO:0006508">
    <property type="term" value="P:proteolysis"/>
    <property type="evidence" value="ECO:0007669"/>
    <property type="project" value="UniProtKB-KW"/>
</dbReference>
<evidence type="ECO:0000256" key="1">
    <source>
        <dbReference type="ARBA" id="ARBA00001947"/>
    </source>
</evidence>
<keyword evidence="7" id="KW-0482">Metalloprotease</keyword>
<sequence length="138" mass="16059">MMMKPRCGRPDIVDGKTPMQSEKKSHLHTVSHYSFLGNRWRACNTIFPNIDNYKPEDLSRRSIADGLQASNTDLEHKPEEDSRRYHKHFRWNNGSKHSSRSRPIKGHCNFIVLEVTVAVQRSNFIQLHSSRTSDLEDI</sequence>